<dbReference type="Pfam" id="PF00400">
    <property type="entry name" value="WD40"/>
    <property type="match status" value="2"/>
</dbReference>
<dbReference type="InterPro" id="IPR015943">
    <property type="entry name" value="WD40/YVTN_repeat-like_dom_sf"/>
</dbReference>
<name>A0ABP1NHG6_XYLVO</name>
<accession>A0ABP1NHG6</accession>
<evidence type="ECO:0000313" key="2">
    <source>
        <dbReference type="EMBL" id="CAL7940479.1"/>
    </source>
</evidence>
<evidence type="ECO:0000313" key="3">
    <source>
        <dbReference type="Proteomes" id="UP001642520"/>
    </source>
</evidence>
<comment type="caution">
    <text evidence="2">The sequence shown here is derived from an EMBL/GenBank/DDBJ whole genome shotgun (WGS) entry which is preliminary data.</text>
</comment>
<reference evidence="2 3" key="1">
    <citation type="submission" date="2024-08" db="EMBL/GenBank/DDBJ databases">
        <authorList>
            <person name="Will J Nash"/>
            <person name="Angela Man"/>
            <person name="Seanna McTaggart"/>
            <person name="Kendall Baker"/>
            <person name="Tom Barker"/>
            <person name="Leah Catchpole"/>
            <person name="Alex Durrant"/>
            <person name="Karim Gharbi"/>
            <person name="Naomi Irish"/>
            <person name="Gemy Kaithakottil"/>
            <person name="Debby Ku"/>
            <person name="Aaliyah Providence"/>
            <person name="Felix Shaw"/>
            <person name="David Swarbreck"/>
            <person name="Chris Watkins"/>
            <person name="Ann M. McCartney"/>
            <person name="Giulio Formenti"/>
            <person name="Alice Mouton"/>
            <person name="Noel Vella"/>
            <person name="Bjorn M von Reumont"/>
            <person name="Adriana Vella"/>
            <person name="Wilfried Haerty"/>
        </authorList>
    </citation>
    <scope>NUCLEOTIDE SEQUENCE [LARGE SCALE GENOMIC DNA]</scope>
</reference>
<dbReference type="InterPro" id="IPR001680">
    <property type="entry name" value="WD40_rpt"/>
</dbReference>
<organism evidence="2 3">
    <name type="scientific">Xylocopa violacea</name>
    <name type="common">Violet carpenter bee</name>
    <name type="synonym">Apis violacea</name>
    <dbReference type="NCBI Taxonomy" id="135666"/>
    <lineage>
        <taxon>Eukaryota</taxon>
        <taxon>Metazoa</taxon>
        <taxon>Ecdysozoa</taxon>
        <taxon>Arthropoda</taxon>
        <taxon>Hexapoda</taxon>
        <taxon>Insecta</taxon>
        <taxon>Pterygota</taxon>
        <taxon>Neoptera</taxon>
        <taxon>Endopterygota</taxon>
        <taxon>Hymenoptera</taxon>
        <taxon>Apocrita</taxon>
        <taxon>Aculeata</taxon>
        <taxon>Apoidea</taxon>
        <taxon>Anthophila</taxon>
        <taxon>Apidae</taxon>
        <taxon>Xylocopa</taxon>
        <taxon>Xylocopa</taxon>
    </lineage>
</organism>
<sequence length="251" mass="27682">MDIASTGKYIITCSKTNDLVIWDLKGQILTTVELHLGSTYRARISPCGRFVGTSGFTPDVNVWEVVFNKSGDFKQVAKAFDLAGHSSGILDFTFSADSSNVATVSKDGTYRLYDIKIEFEKGEDPHKLQTGPWENTTTANIALSPNNEVLAIAHGSSLSFYSTITGLLDYTIEDIFMGPITCLAFDAVGEYVLVAGDRHIKVFRNITGYRVAIESAKRKLTQKQTSATKERLEKLIEDNTKFLQAMGEKCP</sequence>
<dbReference type="EMBL" id="CAXAJV020001290">
    <property type="protein sequence ID" value="CAL7940479.1"/>
    <property type="molecule type" value="Genomic_DNA"/>
</dbReference>
<keyword evidence="3" id="KW-1185">Reference proteome</keyword>
<dbReference type="InterPro" id="IPR036322">
    <property type="entry name" value="WD40_repeat_dom_sf"/>
</dbReference>
<dbReference type="PANTHER" id="PTHR44321:SF1">
    <property type="entry name" value="TRANSDUCIN BETA-LIKE PROTEIN 2"/>
    <property type="match status" value="1"/>
</dbReference>
<dbReference type="PROSITE" id="PS50294">
    <property type="entry name" value="WD_REPEATS_REGION"/>
    <property type="match status" value="1"/>
</dbReference>
<dbReference type="Gene3D" id="2.130.10.10">
    <property type="entry name" value="YVTN repeat-like/Quinoprotein amine dehydrogenase"/>
    <property type="match status" value="1"/>
</dbReference>
<dbReference type="InterPro" id="IPR042410">
    <property type="entry name" value="WBSCR13"/>
</dbReference>
<dbReference type="SUPFAM" id="SSF50978">
    <property type="entry name" value="WD40 repeat-like"/>
    <property type="match status" value="1"/>
</dbReference>
<proteinExistence type="predicted"/>
<dbReference type="Proteomes" id="UP001642520">
    <property type="component" value="Unassembled WGS sequence"/>
</dbReference>
<dbReference type="PROSITE" id="PS50082">
    <property type="entry name" value="WD_REPEATS_2"/>
    <property type="match status" value="1"/>
</dbReference>
<dbReference type="SMART" id="SM00320">
    <property type="entry name" value="WD40"/>
    <property type="match status" value="3"/>
</dbReference>
<keyword evidence="1" id="KW-0853">WD repeat</keyword>
<dbReference type="PANTHER" id="PTHR44321">
    <property type="entry name" value="TRANSDUCIN BETA-LIKE PROTEIN 2"/>
    <property type="match status" value="1"/>
</dbReference>
<evidence type="ECO:0008006" key="4">
    <source>
        <dbReference type="Google" id="ProtNLM"/>
    </source>
</evidence>
<protein>
    <recommendedName>
        <fullName evidence="4">Transducin beta-like protein 2</fullName>
    </recommendedName>
</protein>
<feature type="repeat" description="WD" evidence="1">
    <location>
        <begin position="82"/>
        <end position="116"/>
    </location>
</feature>
<evidence type="ECO:0000256" key="1">
    <source>
        <dbReference type="PROSITE-ProRule" id="PRU00221"/>
    </source>
</evidence>
<gene>
    <name evidence="2" type="ORF">XYLVIOL_LOCUS4511</name>
</gene>